<evidence type="ECO:0000313" key="5">
    <source>
        <dbReference type="Proteomes" id="UP000094389"/>
    </source>
</evidence>
<dbReference type="Pfam" id="PF13561">
    <property type="entry name" value="adh_short_C2"/>
    <property type="match status" value="1"/>
</dbReference>
<dbReference type="PROSITE" id="PS00061">
    <property type="entry name" value="ADH_SHORT"/>
    <property type="match status" value="1"/>
</dbReference>
<dbReference type="GeneID" id="30988458"/>
<dbReference type="PRINTS" id="PR00080">
    <property type="entry name" value="SDRFAMILY"/>
</dbReference>
<accession>A0A1E4S9H6</accession>
<dbReference type="Proteomes" id="UP000094389">
    <property type="component" value="Unassembled WGS sequence"/>
</dbReference>
<dbReference type="PRINTS" id="PR00081">
    <property type="entry name" value="GDHRDH"/>
</dbReference>
<evidence type="ECO:0000256" key="1">
    <source>
        <dbReference type="ARBA" id="ARBA00006484"/>
    </source>
</evidence>
<dbReference type="OMA" id="DETKDIW"/>
<name>A0A1E4S9H6_CYBJN</name>
<dbReference type="InterPro" id="IPR036291">
    <property type="entry name" value="NAD(P)-bd_dom_sf"/>
</dbReference>
<evidence type="ECO:0000256" key="3">
    <source>
        <dbReference type="ARBA" id="ARBA00023002"/>
    </source>
</evidence>
<reference evidence="4 5" key="1">
    <citation type="journal article" date="2016" name="Proc. Natl. Acad. Sci. U.S.A.">
        <title>Comparative genomics of biotechnologically important yeasts.</title>
        <authorList>
            <person name="Riley R."/>
            <person name="Haridas S."/>
            <person name="Wolfe K.H."/>
            <person name="Lopes M.R."/>
            <person name="Hittinger C.T."/>
            <person name="Goeker M."/>
            <person name="Salamov A.A."/>
            <person name="Wisecaver J.H."/>
            <person name="Long T.M."/>
            <person name="Calvey C.H."/>
            <person name="Aerts A.L."/>
            <person name="Barry K.W."/>
            <person name="Choi C."/>
            <person name="Clum A."/>
            <person name="Coughlan A.Y."/>
            <person name="Deshpande S."/>
            <person name="Douglass A.P."/>
            <person name="Hanson S.J."/>
            <person name="Klenk H.-P."/>
            <person name="LaButti K.M."/>
            <person name="Lapidus A."/>
            <person name="Lindquist E.A."/>
            <person name="Lipzen A.M."/>
            <person name="Meier-Kolthoff J.P."/>
            <person name="Ohm R.A."/>
            <person name="Otillar R.P."/>
            <person name="Pangilinan J.L."/>
            <person name="Peng Y."/>
            <person name="Rokas A."/>
            <person name="Rosa C.A."/>
            <person name="Scheuner C."/>
            <person name="Sibirny A.A."/>
            <person name="Slot J.C."/>
            <person name="Stielow J.B."/>
            <person name="Sun H."/>
            <person name="Kurtzman C.P."/>
            <person name="Blackwell M."/>
            <person name="Grigoriev I.V."/>
            <person name="Jeffries T.W."/>
        </authorList>
    </citation>
    <scope>NUCLEOTIDE SEQUENCE [LARGE SCALE GENOMIC DNA]</scope>
    <source>
        <strain evidence="5">ATCC 18201 / CBS 1600 / BCRC 20928 / JCM 3617 / NBRC 0987 / NRRL Y-1542</strain>
    </source>
</reference>
<dbReference type="RefSeq" id="XP_020073190.1">
    <property type="nucleotide sequence ID" value="XM_020214062.1"/>
</dbReference>
<dbReference type="Gene3D" id="3.40.50.720">
    <property type="entry name" value="NAD(P)-binding Rossmann-like Domain"/>
    <property type="match status" value="1"/>
</dbReference>
<dbReference type="STRING" id="983966.A0A1E4S9H6"/>
<keyword evidence="2" id="KW-0521">NADP</keyword>
<dbReference type="GO" id="GO:0050085">
    <property type="term" value="F:mannitol 2-dehydrogenase (NADP+) activity"/>
    <property type="evidence" value="ECO:0007669"/>
    <property type="project" value="UniProtKB-ARBA"/>
</dbReference>
<dbReference type="GO" id="GO:0005975">
    <property type="term" value="P:carbohydrate metabolic process"/>
    <property type="evidence" value="ECO:0007669"/>
    <property type="project" value="UniProtKB-ARBA"/>
</dbReference>
<dbReference type="EMBL" id="KV453925">
    <property type="protein sequence ID" value="ODV76151.1"/>
    <property type="molecule type" value="Genomic_DNA"/>
</dbReference>
<dbReference type="InterPro" id="IPR002347">
    <property type="entry name" value="SDR_fam"/>
</dbReference>
<proteinExistence type="inferred from homology"/>
<evidence type="ECO:0000256" key="2">
    <source>
        <dbReference type="ARBA" id="ARBA00022857"/>
    </source>
</evidence>
<dbReference type="InterPro" id="IPR020904">
    <property type="entry name" value="Sc_DH/Rdtase_CS"/>
</dbReference>
<dbReference type="AlphaFoldDB" id="A0A1E4S9H6"/>
<dbReference type="FunFam" id="3.40.50.720:FF:000090">
    <property type="entry name" value="NADP-dependent mannitol dehydrogenase"/>
    <property type="match status" value="1"/>
</dbReference>
<dbReference type="GO" id="GO:0050664">
    <property type="term" value="F:oxidoreductase activity, acting on NAD(P)H, oxygen as acceptor"/>
    <property type="evidence" value="ECO:0007669"/>
    <property type="project" value="TreeGrafter"/>
</dbReference>
<evidence type="ECO:0000313" key="4">
    <source>
        <dbReference type="EMBL" id="ODV76151.1"/>
    </source>
</evidence>
<protein>
    <submittedName>
        <fullName evidence="4">NAD(P)-binding protein</fullName>
    </submittedName>
</protein>
<dbReference type="PANTHER" id="PTHR43008">
    <property type="entry name" value="BENZIL REDUCTASE"/>
    <property type="match status" value="1"/>
</dbReference>
<dbReference type="OrthoDB" id="1888931at2759"/>
<keyword evidence="3" id="KW-0560">Oxidoreductase</keyword>
<dbReference type="CDD" id="cd05352">
    <property type="entry name" value="MDH-like_SDR_c"/>
    <property type="match status" value="1"/>
</dbReference>
<organism evidence="4 5">
    <name type="scientific">Cyberlindnera jadinii (strain ATCC 18201 / CBS 1600 / BCRC 20928 / JCM 3617 / NBRC 0987 / NRRL Y-1542)</name>
    <name type="common">Torula yeast</name>
    <name type="synonym">Candida utilis</name>
    <dbReference type="NCBI Taxonomy" id="983966"/>
    <lineage>
        <taxon>Eukaryota</taxon>
        <taxon>Fungi</taxon>
        <taxon>Dikarya</taxon>
        <taxon>Ascomycota</taxon>
        <taxon>Saccharomycotina</taxon>
        <taxon>Saccharomycetes</taxon>
        <taxon>Phaffomycetales</taxon>
        <taxon>Phaffomycetaceae</taxon>
        <taxon>Cyberlindnera</taxon>
    </lineage>
</organism>
<dbReference type="PANTHER" id="PTHR43008:SF13">
    <property type="entry name" value="L-XYLULOSE REDUCTASE-RELATED"/>
    <property type="match status" value="1"/>
</dbReference>
<comment type="similarity">
    <text evidence="1">Belongs to the short-chain dehydrogenases/reductases (SDR) family.</text>
</comment>
<sequence>MVQTLATRLECPQPAPQLPDNVMDMFSLKGKVASITGSSRGIGLAIAEAYAQAGADIAIWYNSSPADDLAREISTKYGVKCKAYKVSLTNFDEISKAVAQQVEDFGTIDIFVANAGVAWQGGALLEQEGDDMWNHVLDLDLNSIYHLSKAVGKIFQKNGKGSYVITSSMSAHIVNIPQLQSGYNAAKAAVLHLAKSLAVEWAGFARVNTVSPGYIGTELTKFADEDLKKVWWSLTPMGREGLPKELVGAYLYLASDASTFTTGTDIKVDGGYTAL</sequence>
<dbReference type="GO" id="GO:0044281">
    <property type="term" value="P:small molecule metabolic process"/>
    <property type="evidence" value="ECO:0007669"/>
    <property type="project" value="UniProtKB-ARBA"/>
</dbReference>
<dbReference type="SUPFAM" id="SSF51735">
    <property type="entry name" value="NAD(P)-binding Rossmann-fold domains"/>
    <property type="match status" value="1"/>
</dbReference>
<gene>
    <name evidence="4" type="ORF">CYBJADRAFT_165483</name>
</gene>
<keyword evidence="5" id="KW-1185">Reference proteome</keyword>